<protein>
    <recommendedName>
        <fullName evidence="5">DUF2782 domain-containing protein</fullName>
    </recommendedName>
</protein>
<dbReference type="RefSeq" id="WP_377478526.1">
    <property type="nucleotide sequence ID" value="NZ_JBHLTN010000002.1"/>
</dbReference>
<proteinExistence type="predicted"/>
<keyword evidence="4" id="KW-1185">Reference proteome</keyword>
<reference evidence="3 4" key="1">
    <citation type="submission" date="2024-09" db="EMBL/GenBank/DDBJ databases">
        <authorList>
            <person name="Sun Q."/>
            <person name="Mori K."/>
        </authorList>
    </citation>
    <scope>NUCLEOTIDE SEQUENCE [LARGE SCALE GENOMIC DNA]</scope>
    <source>
        <strain evidence="3 4">NCAIM B.02336</strain>
    </source>
</reference>
<dbReference type="EMBL" id="JBHLTN010000002">
    <property type="protein sequence ID" value="MFC0590964.1"/>
    <property type="molecule type" value="Genomic_DNA"/>
</dbReference>
<evidence type="ECO:0000313" key="4">
    <source>
        <dbReference type="Proteomes" id="UP001589834"/>
    </source>
</evidence>
<feature type="signal peptide" evidence="2">
    <location>
        <begin position="1"/>
        <end position="24"/>
    </location>
</feature>
<dbReference type="Proteomes" id="UP001589834">
    <property type="component" value="Unassembled WGS sequence"/>
</dbReference>
<evidence type="ECO:0000256" key="1">
    <source>
        <dbReference type="SAM" id="MobiDB-lite"/>
    </source>
</evidence>
<name>A0ABV6PN25_9BURK</name>
<feature type="compositionally biased region" description="Low complexity" evidence="1">
    <location>
        <begin position="26"/>
        <end position="41"/>
    </location>
</feature>
<comment type="caution">
    <text evidence="3">The sequence shown here is derived from an EMBL/GenBank/DDBJ whole genome shotgun (WGS) entry which is preliminary data.</text>
</comment>
<feature type="region of interest" description="Disordered" evidence="1">
    <location>
        <begin position="26"/>
        <end position="55"/>
    </location>
</feature>
<evidence type="ECO:0000256" key="2">
    <source>
        <dbReference type="SAM" id="SignalP"/>
    </source>
</evidence>
<feature type="chain" id="PRO_5046005231" description="DUF2782 domain-containing protein" evidence="2">
    <location>
        <begin position="25"/>
        <end position="116"/>
    </location>
</feature>
<evidence type="ECO:0008006" key="5">
    <source>
        <dbReference type="Google" id="ProtNLM"/>
    </source>
</evidence>
<accession>A0ABV6PN25</accession>
<evidence type="ECO:0000313" key="3">
    <source>
        <dbReference type="EMBL" id="MFC0590964.1"/>
    </source>
</evidence>
<organism evidence="3 4">
    <name type="scientific">Ottowia pentelensis</name>
    <dbReference type="NCBI Taxonomy" id="511108"/>
    <lineage>
        <taxon>Bacteria</taxon>
        <taxon>Pseudomonadati</taxon>
        <taxon>Pseudomonadota</taxon>
        <taxon>Betaproteobacteria</taxon>
        <taxon>Burkholderiales</taxon>
        <taxon>Comamonadaceae</taxon>
        <taxon>Ottowia</taxon>
    </lineage>
</organism>
<sequence>MRSNLVFRAVVAALCLGIGAVASAQAPAPAAAPQAGANAPVVREQSTRDGASQRIERIEVEDAGNRIDELRVGGQTQSITVTPKADVPPYNVQPANPSHPDGRDGAGRRTWNVLSF</sequence>
<gene>
    <name evidence="3" type="ORF">ACFFGG_00170</name>
</gene>
<feature type="region of interest" description="Disordered" evidence="1">
    <location>
        <begin position="75"/>
        <end position="111"/>
    </location>
</feature>
<keyword evidence="2" id="KW-0732">Signal</keyword>